<organism evidence="2 3">
    <name type="scientific">Solimonas terrae</name>
    <dbReference type="NCBI Taxonomy" id="1396819"/>
    <lineage>
        <taxon>Bacteria</taxon>
        <taxon>Pseudomonadati</taxon>
        <taxon>Pseudomonadota</taxon>
        <taxon>Gammaproteobacteria</taxon>
        <taxon>Nevskiales</taxon>
        <taxon>Nevskiaceae</taxon>
        <taxon>Solimonas</taxon>
    </lineage>
</organism>
<dbReference type="PROSITE" id="PS51482">
    <property type="entry name" value="DEGV"/>
    <property type="match status" value="1"/>
</dbReference>
<sequence>MRIGVIADASCDLPEAFLHEHDIGILPVTIQLGADSFDDHRDAAQTRRFYAEQLAARGLDAETQACSVEQTRSLLREQLMVDRDYAFCITLSATRGRTFENTAKASFAILADAQSGEQQAQPLALRVIDSKTMFSGTGVLVAEAAKLARAGVTPFEMRRRLEILRDSICAYMVPGDLYYLRNRAQHKGERSVDWFSYAIGTALDLRPVLLGYRGETQAVARLRGYEHAVERMFAHVARQVEAGLELGHLCVSYGGELERLAELPGYAALQDATTRHGIQLLASVMSATAAVNVGAGCVSVAYGGELRPFRL</sequence>
<dbReference type="Proteomes" id="UP000472676">
    <property type="component" value="Unassembled WGS sequence"/>
</dbReference>
<keyword evidence="3" id="KW-1185">Reference proteome</keyword>
<dbReference type="GO" id="GO:0008289">
    <property type="term" value="F:lipid binding"/>
    <property type="evidence" value="ECO:0007669"/>
    <property type="project" value="UniProtKB-KW"/>
</dbReference>
<dbReference type="InterPro" id="IPR050270">
    <property type="entry name" value="DegV_domain_contain"/>
</dbReference>
<keyword evidence="1" id="KW-0446">Lipid-binding</keyword>
<name>A0A6M2BXD7_9GAMM</name>
<proteinExistence type="predicted"/>
<comment type="caution">
    <text evidence="2">The sequence shown here is derived from an EMBL/GenBank/DDBJ whole genome shotgun (WGS) entry which is preliminary data.</text>
</comment>
<dbReference type="NCBIfam" id="TIGR00762">
    <property type="entry name" value="DegV"/>
    <property type="match status" value="1"/>
</dbReference>
<gene>
    <name evidence="2" type="ORF">G7Y85_17265</name>
</gene>
<dbReference type="AlphaFoldDB" id="A0A6M2BXD7"/>
<evidence type="ECO:0000313" key="2">
    <source>
        <dbReference type="EMBL" id="NGY06527.1"/>
    </source>
</evidence>
<accession>A0A6M2BXD7</accession>
<dbReference type="RefSeq" id="WP_166260239.1">
    <property type="nucleotide sequence ID" value="NZ_JAAMOW010000009.1"/>
</dbReference>
<dbReference type="Gene3D" id="3.40.50.10170">
    <property type="match status" value="1"/>
</dbReference>
<evidence type="ECO:0000256" key="1">
    <source>
        <dbReference type="ARBA" id="ARBA00023121"/>
    </source>
</evidence>
<evidence type="ECO:0000313" key="3">
    <source>
        <dbReference type="Proteomes" id="UP000472676"/>
    </source>
</evidence>
<dbReference type="PANTHER" id="PTHR33434">
    <property type="entry name" value="DEGV DOMAIN-CONTAINING PROTEIN DR_1986-RELATED"/>
    <property type="match status" value="1"/>
</dbReference>
<dbReference type="PANTHER" id="PTHR33434:SF2">
    <property type="entry name" value="FATTY ACID-BINDING PROTEIN TM_1468"/>
    <property type="match status" value="1"/>
</dbReference>
<protein>
    <submittedName>
        <fullName evidence="2">DegV family EDD domain-containing protein</fullName>
    </submittedName>
</protein>
<dbReference type="SUPFAM" id="SSF82549">
    <property type="entry name" value="DAK1/DegV-like"/>
    <property type="match status" value="1"/>
</dbReference>
<dbReference type="InterPro" id="IPR043168">
    <property type="entry name" value="DegV_C"/>
</dbReference>
<dbReference type="EMBL" id="JAAMOW010000009">
    <property type="protein sequence ID" value="NGY06527.1"/>
    <property type="molecule type" value="Genomic_DNA"/>
</dbReference>
<dbReference type="Pfam" id="PF02645">
    <property type="entry name" value="DegV"/>
    <property type="match status" value="1"/>
</dbReference>
<reference evidence="2 3" key="1">
    <citation type="journal article" date="2014" name="Int. J. Syst. Evol. Microbiol.">
        <title>Solimonas terrae sp. nov., isolated from soil.</title>
        <authorList>
            <person name="Kim S.J."/>
            <person name="Moon J.Y."/>
            <person name="Weon H.Y."/>
            <person name="Ahn J.H."/>
            <person name="Chen W.M."/>
            <person name="Kwon S.W."/>
        </authorList>
    </citation>
    <scope>NUCLEOTIDE SEQUENCE [LARGE SCALE GENOMIC DNA]</scope>
    <source>
        <strain evidence="2 3">KIS83-12</strain>
    </source>
</reference>
<dbReference type="InterPro" id="IPR003797">
    <property type="entry name" value="DegV"/>
</dbReference>
<dbReference type="Gene3D" id="3.30.1180.10">
    <property type="match status" value="1"/>
</dbReference>